<proteinExistence type="inferred from homology"/>
<organism evidence="11 12">
    <name type="scientific">Auritidibacter ignavus</name>
    <dbReference type="NCBI Taxonomy" id="678932"/>
    <lineage>
        <taxon>Bacteria</taxon>
        <taxon>Bacillati</taxon>
        <taxon>Actinomycetota</taxon>
        <taxon>Actinomycetes</taxon>
        <taxon>Micrococcales</taxon>
        <taxon>Micrococcaceae</taxon>
        <taxon>Auritidibacter</taxon>
    </lineage>
</organism>
<dbReference type="GO" id="GO:0034220">
    <property type="term" value="P:monoatomic ion transmembrane transport"/>
    <property type="evidence" value="ECO:0007669"/>
    <property type="project" value="UniProtKB-KW"/>
</dbReference>
<name>A0AAJ6ANQ0_9MICC</name>
<evidence type="ECO:0000256" key="5">
    <source>
        <dbReference type="ARBA" id="ARBA00023136"/>
    </source>
</evidence>
<evidence type="ECO:0000256" key="10">
    <source>
        <dbReference type="RuleBase" id="RU004340"/>
    </source>
</evidence>
<keyword evidence="6" id="KW-0406">Ion transport</keyword>
<reference evidence="11 12" key="1">
    <citation type="submission" date="2023-03" db="EMBL/GenBank/DDBJ databases">
        <title>Complete genome sequences of several Auritidibacter ignavus strains isolated from ear infections.</title>
        <authorList>
            <person name="Baehr T."/>
            <person name="Baumhoegger A.M."/>
        </authorList>
    </citation>
    <scope>NUCLEOTIDE SEQUENCE [LARGE SCALE GENOMIC DNA]</scope>
    <source>
        <strain evidence="11 12">BABAE-6</strain>
    </source>
</reference>
<protein>
    <recommendedName>
        <fullName evidence="10">Fluoride-specific ion channel</fullName>
    </recommendedName>
</protein>
<gene>
    <name evidence="11" type="ORF">QDX21_00525</name>
</gene>
<evidence type="ECO:0000256" key="8">
    <source>
        <dbReference type="ARBA" id="ARBA00035585"/>
    </source>
</evidence>
<comment type="function">
    <text evidence="9">Fluoride-specific ion channel. Important for reducing fluoride concentration in the cell, thus reducing its toxicity.</text>
</comment>
<comment type="subcellular location">
    <subcellularLocation>
        <location evidence="1">Cell membrane</location>
        <topology evidence="1">Multi-pass membrane protein</topology>
    </subcellularLocation>
</comment>
<dbReference type="Pfam" id="PF02537">
    <property type="entry name" value="CRCB"/>
    <property type="match status" value="1"/>
</dbReference>
<keyword evidence="5 10" id="KW-0472">Membrane</keyword>
<evidence type="ECO:0000256" key="1">
    <source>
        <dbReference type="ARBA" id="ARBA00004651"/>
    </source>
</evidence>
<dbReference type="RefSeq" id="WP_168186056.1">
    <property type="nucleotide sequence ID" value="NZ_CP122566.1"/>
</dbReference>
<evidence type="ECO:0000256" key="2">
    <source>
        <dbReference type="ARBA" id="ARBA00022475"/>
    </source>
</evidence>
<keyword evidence="2 10" id="KW-1003">Cell membrane</keyword>
<dbReference type="InterPro" id="IPR003691">
    <property type="entry name" value="FluC"/>
</dbReference>
<accession>A0AAJ6ANQ0</accession>
<keyword evidence="6" id="KW-0813">Transport</keyword>
<keyword evidence="3 10" id="KW-0812">Transmembrane</keyword>
<evidence type="ECO:0000256" key="7">
    <source>
        <dbReference type="ARBA" id="ARBA00035120"/>
    </source>
</evidence>
<dbReference type="GO" id="GO:0005886">
    <property type="term" value="C:plasma membrane"/>
    <property type="evidence" value="ECO:0007669"/>
    <property type="project" value="UniProtKB-SubCell"/>
</dbReference>
<keyword evidence="12" id="KW-1185">Reference proteome</keyword>
<dbReference type="Proteomes" id="UP001224674">
    <property type="component" value="Chromosome"/>
</dbReference>
<keyword evidence="6" id="KW-0407">Ion channel</keyword>
<evidence type="ECO:0000313" key="11">
    <source>
        <dbReference type="EMBL" id="WGH93340.1"/>
    </source>
</evidence>
<evidence type="ECO:0000256" key="6">
    <source>
        <dbReference type="ARBA" id="ARBA00023303"/>
    </source>
</evidence>
<evidence type="ECO:0000256" key="9">
    <source>
        <dbReference type="ARBA" id="ARBA00049940"/>
    </source>
</evidence>
<dbReference type="EMBL" id="CP122566">
    <property type="protein sequence ID" value="WGH93340.1"/>
    <property type="molecule type" value="Genomic_DNA"/>
</dbReference>
<evidence type="ECO:0000256" key="4">
    <source>
        <dbReference type="ARBA" id="ARBA00022989"/>
    </source>
</evidence>
<evidence type="ECO:0000256" key="3">
    <source>
        <dbReference type="ARBA" id="ARBA00022692"/>
    </source>
</evidence>
<comment type="catalytic activity">
    <reaction evidence="8">
        <text>fluoride(in) = fluoride(out)</text>
        <dbReference type="Rhea" id="RHEA:76159"/>
        <dbReference type="ChEBI" id="CHEBI:17051"/>
    </reaction>
    <physiologicalReaction direction="left-to-right" evidence="8">
        <dbReference type="Rhea" id="RHEA:76160"/>
    </physiologicalReaction>
</comment>
<feature type="transmembrane region" description="Helical" evidence="10">
    <location>
        <begin position="27"/>
        <end position="48"/>
    </location>
</feature>
<feature type="transmembrane region" description="Helical" evidence="10">
    <location>
        <begin position="95"/>
        <end position="117"/>
    </location>
</feature>
<evidence type="ECO:0000313" key="12">
    <source>
        <dbReference type="Proteomes" id="UP001224674"/>
    </source>
</evidence>
<feature type="transmembrane region" description="Helical" evidence="10">
    <location>
        <begin position="60"/>
        <end position="83"/>
    </location>
</feature>
<sequence>MIAIAFVVAAFFGAVTRYVADVLLPRYGILLANIAGSAIAGVVGGLILGYADLAEQARLIWITALAGSLTTFSTVSMSTAHHVMAGSLGRAVGTWTLHIVASLAVATLGFTLAITSFS</sequence>
<keyword evidence="4 10" id="KW-1133">Transmembrane helix</keyword>
<dbReference type="AlphaFoldDB" id="A0AAJ6ANQ0"/>
<comment type="similarity">
    <text evidence="7 10">Belongs to the fluoride channel Fluc/FEX (TC 1.A.43) family.</text>
</comment>